<evidence type="ECO:0000256" key="3">
    <source>
        <dbReference type="ARBA" id="ARBA00022763"/>
    </source>
</evidence>
<protein>
    <recommendedName>
        <fullName evidence="7">DNA mismatch repair protein S5 domain-containing protein</fullName>
    </recommendedName>
</protein>
<dbReference type="PANTHER" id="PTHR10073:SF12">
    <property type="entry name" value="DNA MISMATCH REPAIR PROTEIN MLH1"/>
    <property type="match status" value="1"/>
</dbReference>
<organism evidence="8 9">
    <name type="scientific">Galdieria yellowstonensis</name>
    <dbReference type="NCBI Taxonomy" id="3028027"/>
    <lineage>
        <taxon>Eukaryota</taxon>
        <taxon>Rhodophyta</taxon>
        <taxon>Bangiophyceae</taxon>
        <taxon>Galdieriales</taxon>
        <taxon>Galdieriaceae</taxon>
        <taxon>Galdieria</taxon>
    </lineage>
</organism>
<dbReference type="NCBIfam" id="TIGR00585">
    <property type="entry name" value="mutl"/>
    <property type="match status" value="1"/>
</dbReference>
<dbReference type="FunFam" id="3.30.230.10:FF:000014">
    <property type="entry name" value="DNA mismatch repair protein Mlh1"/>
    <property type="match status" value="1"/>
</dbReference>
<evidence type="ECO:0000256" key="5">
    <source>
        <dbReference type="ARBA" id="ARBA00023242"/>
    </source>
</evidence>
<evidence type="ECO:0000256" key="2">
    <source>
        <dbReference type="ARBA" id="ARBA00006082"/>
    </source>
</evidence>
<dbReference type="GO" id="GO:0005524">
    <property type="term" value="F:ATP binding"/>
    <property type="evidence" value="ECO:0007669"/>
    <property type="project" value="InterPro"/>
</dbReference>
<dbReference type="InterPro" id="IPR032189">
    <property type="entry name" value="Mlh1_C"/>
</dbReference>
<dbReference type="AlphaFoldDB" id="A0AAV9IAC7"/>
<dbReference type="InterPro" id="IPR013507">
    <property type="entry name" value="DNA_mismatch_S5_2-like"/>
</dbReference>
<dbReference type="GO" id="GO:0030983">
    <property type="term" value="F:mismatched DNA binding"/>
    <property type="evidence" value="ECO:0007669"/>
    <property type="project" value="InterPro"/>
</dbReference>
<comment type="similarity">
    <text evidence="2">Belongs to the DNA mismatch repair MutL/HexB family.</text>
</comment>
<dbReference type="PROSITE" id="PS00058">
    <property type="entry name" value="DNA_MISMATCH_REPAIR_1"/>
    <property type="match status" value="1"/>
</dbReference>
<dbReference type="InterPro" id="IPR014721">
    <property type="entry name" value="Ribsml_uS5_D2-typ_fold_subgr"/>
</dbReference>
<dbReference type="InterPro" id="IPR014762">
    <property type="entry name" value="DNA_mismatch_repair_CS"/>
</dbReference>
<dbReference type="SUPFAM" id="SSF54211">
    <property type="entry name" value="Ribosomal protein S5 domain 2-like"/>
    <property type="match status" value="1"/>
</dbReference>
<dbReference type="InterPro" id="IPR038973">
    <property type="entry name" value="MutL/Mlh/Pms-like"/>
</dbReference>
<dbReference type="InterPro" id="IPR036890">
    <property type="entry name" value="HATPase_C_sf"/>
</dbReference>
<dbReference type="InterPro" id="IPR020568">
    <property type="entry name" value="Ribosomal_Su5_D2-typ_SF"/>
</dbReference>
<reference evidence="8 9" key="1">
    <citation type="submission" date="2022-07" db="EMBL/GenBank/DDBJ databases">
        <title>Genome-wide signatures of adaptation to extreme environments.</title>
        <authorList>
            <person name="Cho C.H."/>
            <person name="Yoon H.S."/>
        </authorList>
    </citation>
    <scope>NUCLEOTIDE SEQUENCE [LARGE SCALE GENOMIC DNA]</scope>
    <source>
        <strain evidence="8 9">108.79 E11</strain>
    </source>
</reference>
<dbReference type="Proteomes" id="UP001300502">
    <property type="component" value="Unassembled WGS sequence"/>
</dbReference>
<dbReference type="Pfam" id="PF13589">
    <property type="entry name" value="HATPase_c_3"/>
    <property type="match status" value="1"/>
</dbReference>
<dbReference type="Pfam" id="PF16413">
    <property type="entry name" value="Mlh1_C"/>
    <property type="match status" value="1"/>
</dbReference>
<keyword evidence="4" id="KW-0234">DNA repair</keyword>
<evidence type="ECO:0000256" key="1">
    <source>
        <dbReference type="ARBA" id="ARBA00004123"/>
    </source>
</evidence>
<dbReference type="SMART" id="SM01340">
    <property type="entry name" value="DNA_mis_repair"/>
    <property type="match status" value="1"/>
</dbReference>
<dbReference type="SUPFAM" id="SSF55874">
    <property type="entry name" value="ATPase domain of HSP90 chaperone/DNA topoisomerase II/histidine kinase"/>
    <property type="match status" value="1"/>
</dbReference>
<sequence length="766" mass="87594">MLAPEEHETVPSHLLSEQNVTTKDVLSRNPIKRLEKDVADRIAAGEVILRPASVVKELLENSIDAHATQIEVSLLDGGLKTIKFRDNGDGIHPDDLTLLCERFATSKLTKYEDLLSLGTFGFRGEALASISFVSHLTVITMREKSDFAYQAYFENGQLVPSEKLGTANPKKCSGVKGTTFIVEDLFYNCPLRKKSLNSSKEEYRFIIDLLMKYSVRYPSVSFSCRRLENTKFDFFTPCVESELSSIGNVYGKEVTEELIEVASSTTSWSLHGYVTNANFSLRRSQFIFFVNGRLIEWQSLKRAISSLYSSLLPKGGYPFIYIDVVIDPRLIDVNVHPAKRQIYFMDEDNIVQTLLRSIEAKLKISVSSRHFQTVSLRDTSFRENIESFESYLEKRVGNSQNIPEREFDQAASETRSSIQSGISQTPSKESRPYKKIRTSIYHSSRTLDSFLSTPSSYCTDRASEETFVRQDVSSPTSSCLHISSTESERFPFHDIELEAAVDPELYDGWSKEAISVFATQRLKLFERDCHDGIKKMLNEACFVGSIDEDHILIQYQTKLFWINLTSLLKRMFFQKSIKTIQNFSSVPFTSKIPVYRSVLLYLDNFGEKLELRRESHQEIGKEICNVLSKYRNLLQEYFAINFEGFLLSNFCLTAIPQLNEGVSLQQLGKFLFQLGGETRWHDLEFFLEDVCTALACLFSYKFSGLKDKVEDTSSTVGMEDGDNSRWQQALLESLRHSWEPPKECATNDDVIEITSLERLYRVFERC</sequence>
<keyword evidence="5" id="KW-0539">Nucleus</keyword>
<dbReference type="CDD" id="cd16926">
    <property type="entry name" value="HATPase_MutL-MLH-PMS-like"/>
    <property type="match status" value="1"/>
</dbReference>
<dbReference type="PANTHER" id="PTHR10073">
    <property type="entry name" value="DNA MISMATCH REPAIR PROTEIN MLH, PMS, MUTL"/>
    <property type="match status" value="1"/>
</dbReference>
<keyword evidence="9" id="KW-1185">Reference proteome</keyword>
<dbReference type="CDD" id="cd00782">
    <property type="entry name" value="MutL_Trans"/>
    <property type="match status" value="1"/>
</dbReference>
<dbReference type="GO" id="GO:0016887">
    <property type="term" value="F:ATP hydrolysis activity"/>
    <property type="evidence" value="ECO:0007669"/>
    <property type="project" value="InterPro"/>
</dbReference>
<name>A0AAV9IAC7_9RHOD</name>
<keyword evidence="3" id="KW-0227">DNA damage</keyword>
<evidence type="ECO:0000313" key="9">
    <source>
        <dbReference type="Proteomes" id="UP001300502"/>
    </source>
</evidence>
<dbReference type="FunFam" id="3.30.565.10:FF:000003">
    <property type="entry name" value="DNA mismatch repair endonuclease MutL"/>
    <property type="match status" value="1"/>
</dbReference>
<dbReference type="GO" id="GO:0006298">
    <property type="term" value="P:mismatch repair"/>
    <property type="evidence" value="ECO:0007669"/>
    <property type="project" value="InterPro"/>
</dbReference>
<dbReference type="InterPro" id="IPR002099">
    <property type="entry name" value="MutL/Mlh/PMS"/>
</dbReference>
<feature type="region of interest" description="Disordered" evidence="6">
    <location>
        <begin position="407"/>
        <end position="433"/>
    </location>
</feature>
<dbReference type="GO" id="GO:0140664">
    <property type="term" value="F:ATP-dependent DNA damage sensor activity"/>
    <property type="evidence" value="ECO:0007669"/>
    <property type="project" value="InterPro"/>
</dbReference>
<dbReference type="EMBL" id="JANCYU010000022">
    <property type="protein sequence ID" value="KAK4524194.1"/>
    <property type="molecule type" value="Genomic_DNA"/>
</dbReference>
<evidence type="ECO:0000256" key="6">
    <source>
        <dbReference type="SAM" id="MobiDB-lite"/>
    </source>
</evidence>
<dbReference type="Gene3D" id="3.30.230.10">
    <property type="match status" value="1"/>
</dbReference>
<proteinExistence type="inferred from homology"/>
<dbReference type="Pfam" id="PF01119">
    <property type="entry name" value="DNA_mis_repair"/>
    <property type="match status" value="1"/>
</dbReference>
<feature type="domain" description="DNA mismatch repair protein S5" evidence="7">
    <location>
        <begin position="246"/>
        <end position="363"/>
    </location>
</feature>
<accession>A0AAV9IAC7</accession>
<dbReference type="GO" id="GO:0032389">
    <property type="term" value="C:MutLalpha complex"/>
    <property type="evidence" value="ECO:0007669"/>
    <property type="project" value="TreeGrafter"/>
</dbReference>
<feature type="compositionally biased region" description="Polar residues" evidence="6">
    <location>
        <begin position="411"/>
        <end position="427"/>
    </location>
</feature>
<gene>
    <name evidence="8" type="ORF">GAYE_SCF02G2093</name>
</gene>
<evidence type="ECO:0000313" key="8">
    <source>
        <dbReference type="EMBL" id="KAK4524194.1"/>
    </source>
</evidence>
<evidence type="ECO:0000256" key="4">
    <source>
        <dbReference type="ARBA" id="ARBA00023204"/>
    </source>
</evidence>
<evidence type="ECO:0000259" key="7">
    <source>
        <dbReference type="SMART" id="SM01340"/>
    </source>
</evidence>
<comment type="caution">
    <text evidence="8">The sequence shown here is derived from an EMBL/GenBank/DDBJ whole genome shotgun (WGS) entry which is preliminary data.</text>
</comment>
<comment type="subcellular location">
    <subcellularLocation>
        <location evidence="1">Nucleus</location>
    </subcellularLocation>
</comment>
<dbReference type="Gene3D" id="3.30.565.10">
    <property type="entry name" value="Histidine kinase-like ATPase, C-terminal domain"/>
    <property type="match status" value="1"/>
</dbReference>